<accession>A0AAN9P797</accession>
<keyword evidence="2" id="KW-0536">Nodulation</keyword>
<dbReference type="Proteomes" id="UP001372338">
    <property type="component" value="Unassembled WGS sequence"/>
</dbReference>
<dbReference type="SUPFAM" id="SSF117892">
    <property type="entry name" value="Band 7/SPFH domain"/>
    <property type="match status" value="1"/>
</dbReference>
<organism evidence="8 9">
    <name type="scientific">Crotalaria pallida</name>
    <name type="common">Smooth rattlebox</name>
    <name type="synonym">Crotalaria striata</name>
    <dbReference type="NCBI Taxonomy" id="3830"/>
    <lineage>
        <taxon>Eukaryota</taxon>
        <taxon>Viridiplantae</taxon>
        <taxon>Streptophyta</taxon>
        <taxon>Embryophyta</taxon>
        <taxon>Tracheophyta</taxon>
        <taxon>Spermatophyta</taxon>
        <taxon>Magnoliopsida</taxon>
        <taxon>eudicotyledons</taxon>
        <taxon>Gunneridae</taxon>
        <taxon>Pentapetalae</taxon>
        <taxon>rosids</taxon>
        <taxon>fabids</taxon>
        <taxon>Fabales</taxon>
        <taxon>Fabaceae</taxon>
        <taxon>Papilionoideae</taxon>
        <taxon>50 kb inversion clade</taxon>
        <taxon>genistoids sensu lato</taxon>
        <taxon>core genistoids</taxon>
        <taxon>Crotalarieae</taxon>
        <taxon>Crotalaria</taxon>
    </lineage>
</organism>
<gene>
    <name evidence="8" type="ORF">RIF29_00550</name>
</gene>
<dbReference type="InterPro" id="IPR001107">
    <property type="entry name" value="Band_7"/>
</dbReference>
<sequence length="481" mass="53268">MYKIAGPNEYLAITGSGIKDIKLAKKAFIWPLQKSSLFDVSPVNYTFDVQAMSSEKLPFILPAVFTIGPRVEEMESLVLYAKLMLSHDKESSHVKELVEGVIEGETRVLAASMSMEEIFKGTKEFKKEVFDKVQLELNKFGLLIYNANVKQLVDVRGHEYFSYLGQKTQMEAANQAKVDVAEAKMKGEVGAKIRDGQTVQNAAKIDAETRVVTAQRQGEGKKEEIRVKTDVKIFENQKEAEVAEANALLAKKKAGWSQLTNLAEVEAAKAVSIREAELQTEVENKNAMTRTAKLKAEKLTQASVEYETKVQEANWELYKKQREADAVYYKNQKAAEAQKASSEATFYANQQAADAELYGKKKTAEGICALAQAEGYYLNTLMKELNGNYGAVRDYMMVSKDMFKEIAAINAKAVNGLQPKISIWSNGNKGGQSEEDGVGGMKGIADIYTMLPPLMKTVNEQTGILPPAWLGTLTNNTVDDK</sequence>
<feature type="domain" description="Band 7" evidence="7">
    <location>
        <begin position="4"/>
        <end position="184"/>
    </location>
</feature>
<dbReference type="CDD" id="cd03399">
    <property type="entry name" value="SPFH_flotillin"/>
    <property type="match status" value="1"/>
</dbReference>
<evidence type="ECO:0000256" key="2">
    <source>
        <dbReference type="ARBA" id="ARBA00022458"/>
    </source>
</evidence>
<keyword evidence="9" id="KW-1185">Reference proteome</keyword>
<keyword evidence="4" id="KW-0175">Coiled coil</keyword>
<protein>
    <recommendedName>
        <fullName evidence="6">Flotillin-like</fullName>
    </recommendedName>
</protein>
<dbReference type="PANTHER" id="PTHR13806">
    <property type="entry name" value="FLOTILLIN-RELATED"/>
    <property type="match status" value="1"/>
</dbReference>
<evidence type="ECO:0000256" key="6">
    <source>
        <dbReference type="RuleBase" id="RU366054"/>
    </source>
</evidence>
<dbReference type="Gene3D" id="3.30.479.30">
    <property type="entry name" value="Band 7 domain"/>
    <property type="match status" value="1"/>
</dbReference>
<evidence type="ECO:0000313" key="8">
    <source>
        <dbReference type="EMBL" id="KAK7287316.1"/>
    </source>
</evidence>
<dbReference type="EMBL" id="JAYWIO010000001">
    <property type="protein sequence ID" value="KAK7287316.1"/>
    <property type="molecule type" value="Genomic_DNA"/>
</dbReference>
<comment type="similarity">
    <text evidence="1 6">Belongs to the band 7/mec-2 family. Flotillin subfamily.</text>
</comment>
<proteinExistence type="inferred from homology"/>
<comment type="caution">
    <text evidence="8">The sequence shown here is derived from an EMBL/GenBank/DDBJ whole genome shotgun (WGS) entry which is preliminary data.</text>
</comment>
<dbReference type="GO" id="GO:0005901">
    <property type="term" value="C:caveola"/>
    <property type="evidence" value="ECO:0007669"/>
    <property type="project" value="UniProtKB-SubCell"/>
</dbReference>
<dbReference type="GO" id="GO:0009877">
    <property type="term" value="P:nodulation"/>
    <property type="evidence" value="ECO:0007669"/>
    <property type="project" value="UniProtKB-KW"/>
</dbReference>
<evidence type="ECO:0000313" key="9">
    <source>
        <dbReference type="Proteomes" id="UP001372338"/>
    </source>
</evidence>
<dbReference type="AlphaFoldDB" id="A0AAN9P797"/>
<reference evidence="8 9" key="1">
    <citation type="submission" date="2024-01" db="EMBL/GenBank/DDBJ databases">
        <title>The genomes of 5 underutilized Papilionoideae crops provide insights into root nodulation and disease resistanc.</title>
        <authorList>
            <person name="Yuan L."/>
        </authorList>
    </citation>
    <scope>NUCLEOTIDE SEQUENCE [LARGE SCALE GENOMIC DNA]</scope>
    <source>
        <strain evidence="8">ZHUSHIDOU_FW_LH</strain>
        <tissue evidence="8">Leaf</tissue>
    </source>
</reference>
<evidence type="ECO:0000259" key="7">
    <source>
        <dbReference type="Pfam" id="PF01145"/>
    </source>
</evidence>
<name>A0AAN9P797_CROPI</name>
<evidence type="ECO:0000256" key="3">
    <source>
        <dbReference type="ARBA" id="ARBA00022475"/>
    </source>
</evidence>
<comment type="subcellular location">
    <subcellularLocation>
        <location evidence="6">Cell membrane</location>
        <topology evidence="6">Lipid-anchor</topology>
    </subcellularLocation>
    <subcellularLocation>
        <location evidence="6">Membrane</location>
        <location evidence="6">Caveola</location>
    </subcellularLocation>
</comment>
<dbReference type="InterPro" id="IPR027705">
    <property type="entry name" value="Flotillin_fam"/>
</dbReference>
<evidence type="ECO:0000256" key="4">
    <source>
        <dbReference type="ARBA" id="ARBA00023054"/>
    </source>
</evidence>
<evidence type="ECO:0000256" key="5">
    <source>
        <dbReference type="ARBA" id="ARBA00023136"/>
    </source>
</evidence>
<keyword evidence="5 6" id="KW-0472">Membrane</keyword>
<dbReference type="Pfam" id="PF01145">
    <property type="entry name" value="Band_7"/>
    <property type="match status" value="1"/>
</dbReference>
<keyword evidence="3 6" id="KW-1003">Cell membrane</keyword>
<evidence type="ECO:0000256" key="1">
    <source>
        <dbReference type="ARBA" id="ARBA00007161"/>
    </source>
</evidence>
<dbReference type="PANTHER" id="PTHR13806:SF31">
    <property type="entry name" value="FLOTILLIN-LIKE PROTEIN 1-RELATED"/>
    <property type="match status" value="1"/>
</dbReference>
<dbReference type="InterPro" id="IPR036013">
    <property type="entry name" value="Band_7/SPFH_dom_sf"/>
</dbReference>